<organism evidence="1 2">
    <name type="scientific">Imperialibacter roseus</name>
    <dbReference type="NCBI Taxonomy" id="1324217"/>
    <lineage>
        <taxon>Bacteria</taxon>
        <taxon>Pseudomonadati</taxon>
        <taxon>Bacteroidota</taxon>
        <taxon>Cytophagia</taxon>
        <taxon>Cytophagales</taxon>
        <taxon>Flammeovirgaceae</taxon>
        <taxon>Imperialibacter</taxon>
    </lineage>
</organism>
<accession>A0ABZ0IV07</accession>
<dbReference type="RefSeq" id="WP_317490198.1">
    <property type="nucleotide sequence ID" value="NZ_CP136051.1"/>
</dbReference>
<sequence>MEAERELDDLYFDLWDNTYEKTVVVTSEDTDDDDDDTFYDVSVSRESSYRRIDDL</sequence>
<gene>
    <name evidence="1" type="ORF">RT717_02660</name>
</gene>
<protein>
    <submittedName>
        <fullName evidence="1">Uncharacterized protein</fullName>
    </submittedName>
</protein>
<proteinExistence type="predicted"/>
<dbReference type="Proteomes" id="UP001302349">
    <property type="component" value="Chromosome"/>
</dbReference>
<dbReference type="EMBL" id="CP136051">
    <property type="protein sequence ID" value="WOK07521.1"/>
    <property type="molecule type" value="Genomic_DNA"/>
</dbReference>
<reference evidence="1 2" key="1">
    <citation type="journal article" date="2023" name="Microbiol. Resour. Announc.">
        <title>Complete Genome Sequence of Imperialibacter roseus strain P4T.</title>
        <authorList>
            <person name="Tizabi D.R."/>
            <person name="Bachvaroff T."/>
            <person name="Hill R.T."/>
        </authorList>
    </citation>
    <scope>NUCLEOTIDE SEQUENCE [LARGE SCALE GENOMIC DNA]</scope>
    <source>
        <strain evidence="1 2">P4T</strain>
    </source>
</reference>
<name>A0ABZ0IV07_9BACT</name>
<evidence type="ECO:0000313" key="2">
    <source>
        <dbReference type="Proteomes" id="UP001302349"/>
    </source>
</evidence>
<keyword evidence="2" id="KW-1185">Reference proteome</keyword>
<evidence type="ECO:0000313" key="1">
    <source>
        <dbReference type="EMBL" id="WOK07521.1"/>
    </source>
</evidence>